<name>A0ABY6F3Q5_9GAMM</name>
<gene>
    <name evidence="1" type="ORF">LU297_09125</name>
</gene>
<dbReference type="RefSeq" id="WP_263076201.1">
    <property type="nucleotide sequence ID" value="NZ_CP089977.1"/>
</dbReference>
<organism evidence="1 2">
    <name type="scientific">Moraxella nasicaprae</name>
    <dbReference type="NCBI Taxonomy" id="2904122"/>
    <lineage>
        <taxon>Bacteria</taxon>
        <taxon>Pseudomonadati</taxon>
        <taxon>Pseudomonadota</taxon>
        <taxon>Gammaproteobacteria</taxon>
        <taxon>Moraxellales</taxon>
        <taxon>Moraxellaceae</taxon>
        <taxon>Moraxella</taxon>
    </lineage>
</organism>
<accession>A0ABY6F3Q5</accession>
<dbReference type="EMBL" id="CP089977">
    <property type="protein sequence ID" value="UXZ04710.1"/>
    <property type="molecule type" value="Genomic_DNA"/>
</dbReference>
<proteinExistence type="predicted"/>
<protein>
    <submittedName>
        <fullName evidence="1">Uncharacterized protein</fullName>
    </submittedName>
</protein>
<reference evidence="1" key="1">
    <citation type="submission" date="2021-12" db="EMBL/GenBank/DDBJ databases">
        <title>taxonomy of Moraxella sp. ZY201224.</title>
        <authorList>
            <person name="Li F."/>
        </authorList>
    </citation>
    <scope>NUCLEOTIDE SEQUENCE</scope>
    <source>
        <strain evidence="1">ZY201224</strain>
    </source>
</reference>
<evidence type="ECO:0000313" key="1">
    <source>
        <dbReference type="EMBL" id="UXZ04710.1"/>
    </source>
</evidence>
<dbReference type="Proteomes" id="UP001063782">
    <property type="component" value="Chromosome"/>
</dbReference>
<keyword evidence="2" id="KW-1185">Reference proteome</keyword>
<sequence length="425" mass="46550">MSSCWDFLCYNELILSNVFLPVIMMKFSYFTKLRTLVIAVLGLAHLSACGHTPANSSSMPVTSSPTLTLLNTKQLGAVRQFTLDEHGNIFGINEQGQLWHIGTPNKQLADGFSPDIAPVAGYGRVGLADRQGNFVQWIDGKKYPTTIKLATHAGMIALPFATIVITDQSGLHHIARIDTTGHLQAIREDFAVLPDVKPLQIDLASDNDGHIAVLAKPDTQTYQHGVLGDAIEAGQIRYLERHDLHDLSAALELPNQVFEANLLTKWQKDGRSYLVSTPAGGGSGASTAVIGLNQGKLTILAQSTALPTHRWQSPFVAQGKLYAVQMPHLKRELVRYDWQDDVLTKTVLGNGVSNHQIGDKNTNLTAATNQYTIIPTSDYQGLTLLQKDETLQHLPIHFDGKIIDVKSSAKTIVILLDNGQLWQLQ</sequence>
<evidence type="ECO:0000313" key="2">
    <source>
        <dbReference type="Proteomes" id="UP001063782"/>
    </source>
</evidence>